<protein>
    <recommendedName>
        <fullName evidence="2">Solitary outer membrane autotransporter-like beta-barrel domain-containing protein</fullName>
    </recommendedName>
</protein>
<name>A0ABM6YZ71_9VIBR</name>
<dbReference type="EMBL" id="CP032094">
    <property type="protein sequence ID" value="AXY03016.1"/>
    <property type="molecule type" value="Genomic_DNA"/>
</dbReference>
<feature type="signal peptide" evidence="1">
    <location>
        <begin position="1"/>
        <end position="18"/>
    </location>
</feature>
<dbReference type="PROSITE" id="PS51257">
    <property type="entry name" value="PROKAR_LIPOPROTEIN"/>
    <property type="match status" value="1"/>
</dbReference>
<organism evidence="3 4">
    <name type="scientific">Vibrio alfacsensis</name>
    <dbReference type="NCBI Taxonomy" id="1074311"/>
    <lineage>
        <taxon>Bacteria</taxon>
        <taxon>Pseudomonadati</taxon>
        <taxon>Pseudomonadota</taxon>
        <taxon>Gammaproteobacteria</taxon>
        <taxon>Vibrionales</taxon>
        <taxon>Vibrionaceae</taxon>
        <taxon>Vibrio</taxon>
    </lineage>
</organism>
<dbReference type="RefSeq" id="WP_128812916.1">
    <property type="nucleotide sequence ID" value="NZ_CP032094.1"/>
</dbReference>
<dbReference type="Pfam" id="PF11557">
    <property type="entry name" value="Omp_AT"/>
    <property type="match status" value="1"/>
</dbReference>
<keyword evidence="1" id="KW-0732">Signal</keyword>
<evidence type="ECO:0000259" key="2">
    <source>
        <dbReference type="Pfam" id="PF11557"/>
    </source>
</evidence>
<evidence type="ECO:0000256" key="1">
    <source>
        <dbReference type="SAM" id="SignalP"/>
    </source>
</evidence>
<dbReference type="InterPro" id="IPR021621">
    <property type="entry name" value="Omp_AT"/>
</dbReference>
<evidence type="ECO:0000313" key="3">
    <source>
        <dbReference type="EMBL" id="AXY03016.1"/>
    </source>
</evidence>
<reference evidence="3 4" key="1">
    <citation type="submission" date="2018-08" db="EMBL/GenBank/DDBJ databases">
        <title>Genomic taxonomy of the Vibrionaceae family.</title>
        <authorList>
            <person name="Gomez-Gil B."/>
            <person name="Tanaka M."/>
            <person name="Sawabe T."/>
            <person name="Enciso-Ibarra K."/>
        </authorList>
    </citation>
    <scope>NUCLEOTIDE SEQUENCE [LARGE SCALE GENOMIC DNA]</scope>
    <source>
        <strain evidence="3 4">CAIM 1831</strain>
    </source>
</reference>
<sequence>MRKLVCLAMCFASSASCAGTVGKQLEKEFDYNFASSIVLSDSDVFTVGFSDFDPNEYLNLDDESLGDEESVDLRKKITVMSLPFSVPVRNYRYSPYQTKVNGRGYLLSSQQKVHALDSAMADDLDELILGGYLEMEHEAYLSRSVSLSGAAGTHLMYYQNDYAYRSDALLDYKDQIDGVYVNTNSLAMVGEINATLKYSQNGHFGNWYFWSSPHYFNGVGVNLGDGNNTVNPEGWYWVNGVKVFYRLAIWQNMVQSFYTSFNRVDVGGDTEKPLNTDHYYEASMGWLMTPPFNIPLVTNVGVGLSLNYGSAFKGGSLVFFFNQM</sequence>
<gene>
    <name evidence="3" type="ORF">D1115_18915</name>
</gene>
<keyword evidence="4" id="KW-1185">Reference proteome</keyword>
<dbReference type="Proteomes" id="UP000262832">
    <property type="component" value="Chromosome II"/>
</dbReference>
<feature type="domain" description="Solitary outer membrane autotransporter-like beta-barrel" evidence="2">
    <location>
        <begin position="4"/>
        <end position="323"/>
    </location>
</feature>
<proteinExistence type="predicted"/>
<feature type="chain" id="PRO_5045625502" description="Solitary outer membrane autotransporter-like beta-barrel domain-containing protein" evidence="1">
    <location>
        <begin position="19"/>
        <end position="324"/>
    </location>
</feature>
<evidence type="ECO:0000313" key="4">
    <source>
        <dbReference type="Proteomes" id="UP000262832"/>
    </source>
</evidence>
<accession>A0ABM6YZ71</accession>